<keyword evidence="1" id="KW-0472">Membrane</keyword>
<sequence length="77" mass="8471">MIDFSGISLPFGAGELLSGAIDLLNVVGPFVLLALAIYFAPRLFSLVYDAVLIKDMMSDDYRSFNSEDGMSRGKVYR</sequence>
<evidence type="ECO:0000256" key="1">
    <source>
        <dbReference type="SAM" id="Phobius"/>
    </source>
</evidence>
<proteinExistence type="predicted"/>
<dbReference type="RefSeq" id="WP_071388601.1">
    <property type="nucleotide sequence ID" value="NZ_MLQS01000001.1"/>
</dbReference>
<dbReference type="Proteomes" id="UP000180057">
    <property type="component" value="Unassembled WGS sequence"/>
</dbReference>
<comment type="caution">
    <text evidence="2">The sequence shown here is derived from an EMBL/GenBank/DDBJ whole genome shotgun (WGS) entry which is preliminary data.</text>
</comment>
<organism evidence="2 3">
    <name type="scientific">Anaerobacillus alkalidiazotrophicus</name>
    <dbReference type="NCBI Taxonomy" id="472963"/>
    <lineage>
        <taxon>Bacteria</taxon>
        <taxon>Bacillati</taxon>
        <taxon>Bacillota</taxon>
        <taxon>Bacilli</taxon>
        <taxon>Bacillales</taxon>
        <taxon>Bacillaceae</taxon>
        <taxon>Anaerobacillus</taxon>
    </lineage>
</organism>
<keyword evidence="3" id="KW-1185">Reference proteome</keyword>
<dbReference type="OrthoDB" id="2629955at2"/>
<dbReference type="EMBL" id="MLQS01000001">
    <property type="protein sequence ID" value="OIJ22031.1"/>
    <property type="molecule type" value="Genomic_DNA"/>
</dbReference>
<evidence type="ECO:0000313" key="2">
    <source>
        <dbReference type="EMBL" id="OIJ22031.1"/>
    </source>
</evidence>
<dbReference type="AlphaFoldDB" id="A0A1S2MBF5"/>
<evidence type="ECO:0000313" key="3">
    <source>
        <dbReference type="Proteomes" id="UP000180057"/>
    </source>
</evidence>
<name>A0A1S2MBF5_9BACI</name>
<gene>
    <name evidence="2" type="ORF">BKP45_04965</name>
</gene>
<accession>A0A1S2MBF5</accession>
<reference evidence="2 3" key="1">
    <citation type="submission" date="2016-10" db="EMBL/GenBank/DDBJ databases">
        <title>Draft genome sequences of four alkaliphilic bacteria belonging to the Anaerobacillus genus.</title>
        <authorList>
            <person name="Bassil N.M."/>
            <person name="Lloyd J.R."/>
        </authorList>
    </citation>
    <scope>NUCLEOTIDE SEQUENCE [LARGE SCALE GENOMIC DNA]</scope>
    <source>
        <strain evidence="2 3">DSM 22531</strain>
    </source>
</reference>
<keyword evidence="1" id="KW-0812">Transmembrane</keyword>
<feature type="transmembrane region" description="Helical" evidence="1">
    <location>
        <begin position="26"/>
        <end position="48"/>
    </location>
</feature>
<keyword evidence="1" id="KW-1133">Transmembrane helix</keyword>
<protein>
    <submittedName>
        <fullName evidence="2">Uncharacterized protein</fullName>
    </submittedName>
</protein>